<protein>
    <recommendedName>
        <fullName evidence="1">Endoribonuclease L-PSP/chorismate mutase-like domain-containing protein</fullName>
    </recommendedName>
</protein>
<name>A0ABD3N1D5_9STRA</name>
<dbReference type="EMBL" id="JALLAZ020001655">
    <property type="protein sequence ID" value="KAL3769517.1"/>
    <property type="molecule type" value="Genomic_DNA"/>
</dbReference>
<accession>A0ABD3N1D5</accession>
<dbReference type="InterPro" id="IPR013813">
    <property type="entry name" value="Endoribo_LPSP/chorism_mut-like"/>
</dbReference>
<comment type="caution">
    <text evidence="2">The sequence shown here is derived from an EMBL/GenBank/DDBJ whole genome shotgun (WGS) entry which is preliminary data.</text>
</comment>
<reference evidence="2 3" key="1">
    <citation type="submission" date="2024-10" db="EMBL/GenBank/DDBJ databases">
        <title>Updated reference genomes for cyclostephanoid diatoms.</title>
        <authorList>
            <person name="Roberts W.R."/>
            <person name="Alverson A.J."/>
        </authorList>
    </citation>
    <scope>NUCLEOTIDE SEQUENCE [LARGE SCALE GENOMIC DNA]</scope>
    <source>
        <strain evidence="2 3">AJA276-08</strain>
    </source>
</reference>
<organism evidence="2 3">
    <name type="scientific">Stephanodiscus triporus</name>
    <dbReference type="NCBI Taxonomy" id="2934178"/>
    <lineage>
        <taxon>Eukaryota</taxon>
        <taxon>Sar</taxon>
        <taxon>Stramenopiles</taxon>
        <taxon>Ochrophyta</taxon>
        <taxon>Bacillariophyta</taxon>
        <taxon>Coscinodiscophyceae</taxon>
        <taxon>Thalassiosirophycidae</taxon>
        <taxon>Stephanodiscales</taxon>
        <taxon>Stephanodiscaceae</taxon>
        <taxon>Stephanodiscus</taxon>
    </lineage>
</organism>
<sequence>MLTANANVLLRPILSRATAVSRISSCIMCAGSGSGKLESRRSIHIEKRIEGLGIELPTAPMPKANYNIVCIPPGENVMYLSGHLPVKADGTLIAGAIGPDTGGLTVKDGYDAARTCGLNLIATLKKQLGDLDRVEQVVKVFGIVNSHVDFKHQHLVMDGCSDLMMEVFDKPIGYHARSAIGTNTLPLDVSVEIEMIVKFKPEVEEEEEEDEEY</sequence>
<gene>
    <name evidence="2" type="ORF">ACHAW5_001250</name>
</gene>
<dbReference type="PANTHER" id="PTHR43760:SF1">
    <property type="entry name" value="ENDORIBONUCLEASE L-PSP_CHORISMATE MUTASE-LIKE DOMAIN-CONTAINING PROTEIN"/>
    <property type="match status" value="1"/>
</dbReference>
<dbReference type="CDD" id="cd02199">
    <property type="entry name" value="YjgF_YER057c_UK114_like_1"/>
    <property type="match status" value="1"/>
</dbReference>
<proteinExistence type="predicted"/>
<keyword evidence="3" id="KW-1185">Reference proteome</keyword>
<evidence type="ECO:0000313" key="3">
    <source>
        <dbReference type="Proteomes" id="UP001530315"/>
    </source>
</evidence>
<dbReference type="InterPro" id="IPR035959">
    <property type="entry name" value="RutC-like_sf"/>
</dbReference>
<dbReference type="Proteomes" id="UP001530315">
    <property type="component" value="Unassembled WGS sequence"/>
</dbReference>
<dbReference type="AlphaFoldDB" id="A0ABD3N1D5"/>
<evidence type="ECO:0000259" key="1">
    <source>
        <dbReference type="Pfam" id="PF14588"/>
    </source>
</evidence>
<dbReference type="PANTHER" id="PTHR43760">
    <property type="entry name" value="ENDORIBONUCLEASE-RELATED"/>
    <property type="match status" value="1"/>
</dbReference>
<dbReference type="SUPFAM" id="SSF55298">
    <property type="entry name" value="YjgF-like"/>
    <property type="match status" value="1"/>
</dbReference>
<evidence type="ECO:0000313" key="2">
    <source>
        <dbReference type="EMBL" id="KAL3769517.1"/>
    </source>
</evidence>
<dbReference type="Pfam" id="PF14588">
    <property type="entry name" value="YjgF_endoribonc"/>
    <property type="match status" value="1"/>
</dbReference>
<feature type="domain" description="Endoribonuclease L-PSP/chorismate mutase-like" evidence="1">
    <location>
        <begin position="47"/>
        <end position="188"/>
    </location>
</feature>
<dbReference type="Gene3D" id="3.30.1330.40">
    <property type="entry name" value="RutC-like"/>
    <property type="match status" value="1"/>
</dbReference>